<evidence type="ECO:0000313" key="2">
    <source>
        <dbReference type="Proteomes" id="UP000515317"/>
    </source>
</evidence>
<protein>
    <submittedName>
        <fullName evidence="1">Uncharacterized protein</fullName>
    </submittedName>
</protein>
<dbReference type="KEGG" id="tso:IZ6_29480"/>
<sequence length="59" mass="6925">MRSVCAEASAKPDPLRRFAFKWLILKYYFWKSEVWRDCRVPGFFVLLAARAADRIFPAG</sequence>
<keyword evidence="2" id="KW-1185">Reference proteome</keyword>
<dbReference type="AlphaFoldDB" id="A0A6S6QLJ6"/>
<dbReference type="Proteomes" id="UP000515317">
    <property type="component" value="Chromosome"/>
</dbReference>
<name>A0A6S6QLJ6_9HYPH</name>
<reference evidence="1 2" key="1">
    <citation type="submission" date="2020-08" db="EMBL/GenBank/DDBJ databases">
        <title>Genome sequence of Rhizobiales bacterium strain IZ6.</title>
        <authorList>
            <person name="Nakai R."/>
            <person name="Naganuma T."/>
        </authorList>
    </citation>
    <scope>NUCLEOTIDE SEQUENCE [LARGE SCALE GENOMIC DNA]</scope>
    <source>
        <strain evidence="1 2">IZ6</strain>
    </source>
</reference>
<proteinExistence type="predicted"/>
<gene>
    <name evidence="1" type="ORF">IZ6_29480</name>
</gene>
<organism evidence="1 2">
    <name type="scientific">Terrihabitans soli</name>
    <dbReference type="NCBI Taxonomy" id="708113"/>
    <lineage>
        <taxon>Bacteria</taxon>
        <taxon>Pseudomonadati</taxon>
        <taxon>Pseudomonadota</taxon>
        <taxon>Alphaproteobacteria</taxon>
        <taxon>Hyphomicrobiales</taxon>
        <taxon>Terrihabitans</taxon>
    </lineage>
</organism>
<evidence type="ECO:0000313" key="1">
    <source>
        <dbReference type="EMBL" id="BCJ92213.1"/>
    </source>
</evidence>
<accession>A0A6S6QLJ6</accession>
<dbReference type="EMBL" id="AP023361">
    <property type="protein sequence ID" value="BCJ92213.1"/>
    <property type="molecule type" value="Genomic_DNA"/>
</dbReference>